<proteinExistence type="predicted"/>
<name>A0A9D3YQC4_DREPO</name>
<dbReference type="AlphaFoldDB" id="A0A9D3YQC4"/>
<keyword evidence="1" id="KW-0472">Membrane</keyword>
<feature type="transmembrane region" description="Helical" evidence="1">
    <location>
        <begin position="230"/>
        <end position="253"/>
    </location>
</feature>
<dbReference type="Proteomes" id="UP000828390">
    <property type="component" value="Unassembled WGS sequence"/>
</dbReference>
<accession>A0A9D3YQC4</accession>
<comment type="caution">
    <text evidence="2">The sequence shown here is derived from an EMBL/GenBank/DDBJ whole genome shotgun (WGS) entry which is preliminary data.</text>
</comment>
<keyword evidence="1" id="KW-1133">Transmembrane helix</keyword>
<sequence>MNVSCKLGEPQLKYHNGVFEVNETLSNSDDVWLGYIYAKVPFLLLGCASLQGENGVHVHAVADCYKICGGGQLEIKRTSNGTVCICVSGSFDTNQPICKGGDRNSICNNCSEIYTQINDLTARAIVEKVHSYDWSTGNRLCLTIGRHPSFERSITNAGFWAIHTQYYWTGIFRANILIQLSLKETTLGSTRSLSTTQIHTTLTTDYAFPTSDDGILTESRHTNSEKLPALGLRIGVSVGILFLVGGAVVIVILKRRRVLPCWKPKSTEGQSKRKFGERQETNYEGMIDRNASNDSYCVLGGNVDSDVGTVSYTNTQSNFNNTGDTIISEYYNTVSYENVQKVHT</sequence>
<dbReference type="EMBL" id="JAIWYP010000015">
    <property type="protein sequence ID" value="KAH3702298.1"/>
    <property type="molecule type" value="Genomic_DNA"/>
</dbReference>
<evidence type="ECO:0000313" key="2">
    <source>
        <dbReference type="EMBL" id="KAH3702298.1"/>
    </source>
</evidence>
<evidence type="ECO:0000256" key="1">
    <source>
        <dbReference type="SAM" id="Phobius"/>
    </source>
</evidence>
<reference evidence="2" key="2">
    <citation type="submission" date="2020-11" db="EMBL/GenBank/DDBJ databases">
        <authorList>
            <person name="McCartney M.A."/>
            <person name="Auch B."/>
            <person name="Kono T."/>
            <person name="Mallez S."/>
            <person name="Becker A."/>
            <person name="Gohl D.M."/>
            <person name="Silverstein K.A.T."/>
            <person name="Koren S."/>
            <person name="Bechman K.B."/>
            <person name="Herman A."/>
            <person name="Abrahante J.E."/>
            <person name="Garbe J."/>
        </authorList>
    </citation>
    <scope>NUCLEOTIDE SEQUENCE</scope>
    <source>
        <strain evidence="2">Duluth1</strain>
        <tissue evidence="2">Whole animal</tissue>
    </source>
</reference>
<evidence type="ECO:0000313" key="3">
    <source>
        <dbReference type="Proteomes" id="UP000828390"/>
    </source>
</evidence>
<protein>
    <submittedName>
        <fullName evidence="2">Uncharacterized protein</fullName>
    </submittedName>
</protein>
<keyword evidence="1" id="KW-0812">Transmembrane</keyword>
<reference evidence="2" key="1">
    <citation type="journal article" date="2019" name="bioRxiv">
        <title>The Genome of the Zebra Mussel, Dreissena polymorpha: A Resource for Invasive Species Research.</title>
        <authorList>
            <person name="McCartney M.A."/>
            <person name="Auch B."/>
            <person name="Kono T."/>
            <person name="Mallez S."/>
            <person name="Zhang Y."/>
            <person name="Obille A."/>
            <person name="Becker A."/>
            <person name="Abrahante J.E."/>
            <person name="Garbe J."/>
            <person name="Badalamenti J.P."/>
            <person name="Herman A."/>
            <person name="Mangelson H."/>
            <person name="Liachko I."/>
            <person name="Sullivan S."/>
            <person name="Sone E.D."/>
            <person name="Koren S."/>
            <person name="Silverstein K.A.T."/>
            <person name="Beckman K.B."/>
            <person name="Gohl D.M."/>
        </authorList>
    </citation>
    <scope>NUCLEOTIDE SEQUENCE</scope>
    <source>
        <strain evidence="2">Duluth1</strain>
        <tissue evidence="2">Whole animal</tissue>
    </source>
</reference>
<keyword evidence="3" id="KW-1185">Reference proteome</keyword>
<organism evidence="2 3">
    <name type="scientific">Dreissena polymorpha</name>
    <name type="common">Zebra mussel</name>
    <name type="synonym">Mytilus polymorpha</name>
    <dbReference type="NCBI Taxonomy" id="45954"/>
    <lineage>
        <taxon>Eukaryota</taxon>
        <taxon>Metazoa</taxon>
        <taxon>Spiralia</taxon>
        <taxon>Lophotrochozoa</taxon>
        <taxon>Mollusca</taxon>
        <taxon>Bivalvia</taxon>
        <taxon>Autobranchia</taxon>
        <taxon>Heteroconchia</taxon>
        <taxon>Euheterodonta</taxon>
        <taxon>Imparidentia</taxon>
        <taxon>Neoheterodontei</taxon>
        <taxon>Myida</taxon>
        <taxon>Dreissenoidea</taxon>
        <taxon>Dreissenidae</taxon>
        <taxon>Dreissena</taxon>
    </lineage>
</organism>
<gene>
    <name evidence="2" type="ORF">DPMN_077311</name>
</gene>